<dbReference type="Proteomes" id="UP001176941">
    <property type="component" value="Chromosome 18"/>
</dbReference>
<feature type="compositionally biased region" description="Basic residues" evidence="1">
    <location>
        <begin position="76"/>
        <end position="85"/>
    </location>
</feature>
<evidence type="ECO:0000256" key="1">
    <source>
        <dbReference type="SAM" id="MobiDB-lite"/>
    </source>
</evidence>
<keyword evidence="3" id="KW-1185">Reference proteome</keyword>
<feature type="region of interest" description="Disordered" evidence="1">
    <location>
        <begin position="37"/>
        <end position="105"/>
    </location>
</feature>
<evidence type="ECO:0000313" key="2">
    <source>
        <dbReference type="EMBL" id="CAI9158684.1"/>
    </source>
</evidence>
<accession>A0ABN8YG31</accession>
<dbReference type="EMBL" id="OX459954">
    <property type="protein sequence ID" value="CAI9158684.1"/>
    <property type="molecule type" value="Genomic_DNA"/>
</dbReference>
<gene>
    <name evidence="2" type="ORF">MRATA1EN1_LOCUS7646</name>
</gene>
<sequence length="105" mass="11208">MSTRAALAAAPGRVYAGGPSTWPRASTRAALGTWSRRLQGRPPASGRGSVYTGGAGTWPGVHAGPQYLRRPERRPVPRPHPHRHLALLGTPTLNQGSRRAVQALF</sequence>
<protein>
    <submittedName>
        <fullName evidence="2">Uncharacterized protein</fullName>
    </submittedName>
</protein>
<proteinExistence type="predicted"/>
<evidence type="ECO:0000313" key="3">
    <source>
        <dbReference type="Proteomes" id="UP001176941"/>
    </source>
</evidence>
<organism evidence="2 3">
    <name type="scientific">Rangifer tarandus platyrhynchus</name>
    <name type="common">Svalbard reindeer</name>
    <dbReference type="NCBI Taxonomy" id="3082113"/>
    <lineage>
        <taxon>Eukaryota</taxon>
        <taxon>Metazoa</taxon>
        <taxon>Chordata</taxon>
        <taxon>Craniata</taxon>
        <taxon>Vertebrata</taxon>
        <taxon>Euteleostomi</taxon>
        <taxon>Mammalia</taxon>
        <taxon>Eutheria</taxon>
        <taxon>Laurasiatheria</taxon>
        <taxon>Artiodactyla</taxon>
        <taxon>Ruminantia</taxon>
        <taxon>Pecora</taxon>
        <taxon>Cervidae</taxon>
        <taxon>Odocoileinae</taxon>
        <taxon>Rangifer</taxon>
    </lineage>
</organism>
<name>A0ABN8YG31_RANTA</name>
<reference evidence="2" key="1">
    <citation type="submission" date="2023-04" db="EMBL/GenBank/DDBJ databases">
        <authorList>
            <consortium name="ELIXIR-Norway"/>
        </authorList>
    </citation>
    <scope>NUCLEOTIDE SEQUENCE [LARGE SCALE GENOMIC DNA]</scope>
</reference>